<dbReference type="SUPFAM" id="SSF55031">
    <property type="entry name" value="Bacterial exopeptidase dimerisation domain"/>
    <property type="match status" value="1"/>
</dbReference>
<organism evidence="4 5">
    <name type="scientific">Sphingobium agri</name>
    <dbReference type="NCBI Taxonomy" id="2933566"/>
    <lineage>
        <taxon>Bacteria</taxon>
        <taxon>Pseudomonadati</taxon>
        <taxon>Pseudomonadota</taxon>
        <taxon>Alphaproteobacteria</taxon>
        <taxon>Sphingomonadales</taxon>
        <taxon>Sphingomonadaceae</taxon>
        <taxon>Sphingobium</taxon>
    </lineage>
</organism>
<feature type="signal peptide" evidence="2">
    <location>
        <begin position="1"/>
        <end position="25"/>
    </location>
</feature>
<dbReference type="Proteomes" id="UP001203512">
    <property type="component" value="Unassembled WGS sequence"/>
</dbReference>
<keyword evidence="2" id="KW-0732">Signal</keyword>
<dbReference type="PANTHER" id="PTHR11014">
    <property type="entry name" value="PEPTIDASE M20 FAMILY MEMBER"/>
    <property type="match status" value="1"/>
</dbReference>
<dbReference type="SUPFAM" id="SSF53187">
    <property type="entry name" value="Zn-dependent exopeptidases"/>
    <property type="match status" value="1"/>
</dbReference>
<dbReference type="Gene3D" id="3.40.630.10">
    <property type="entry name" value="Zn peptidases"/>
    <property type="match status" value="1"/>
</dbReference>
<dbReference type="Pfam" id="PF01546">
    <property type="entry name" value="Peptidase_M20"/>
    <property type="match status" value="1"/>
</dbReference>
<evidence type="ECO:0000259" key="3">
    <source>
        <dbReference type="Pfam" id="PF07687"/>
    </source>
</evidence>
<evidence type="ECO:0000313" key="4">
    <source>
        <dbReference type="EMBL" id="MCK0532666.1"/>
    </source>
</evidence>
<dbReference type="InterPro" id="IPR002933">
    <property type="entry name" value="Peptidase_M20"/>
</dbReference>
<dbReference type="InterPro" id="IPR017439">
    <property type="entry name" value="Amidohydrolase"/>
</dbReference>
<accession>A0ABT0DZX5</accession>
<feature type="chain" id="PRO_5045838274" evidence="2">
    <location>
        <begin position="26"/>
        <end position="448"/>
    </location>
</feature>
<reference evidence="4 5" key="1">
    <citation type="submission" date="2022-04" db="EMBL/GenBank/DDBJ databases">
        <authorList>
            <person name="Huq M.A."/>
        </authorList>
    </citation>
    <scope>NUCLEOTIDE SEQUENCE [LARGE SCALE GENOMIC DNA]</scope>
    <source>
        <strain evidence="4 5">MAH-33</strain>
    </source>
</reference>
<name>A0ABT0DZX5_9SPHN</name>
<gene>
    <name evidence="4" type="ORF">MU848_13845</name>
</gene>
<dbReference type="InterPro" id="IPR011650">
    <property type="entry name" value="Peptidase_M20_dimer"/>
</dbReference>
<feature type="domain" description="Peptidase M20 dimerisation" evidence="3">
    <location>
        <begin position="228"/>
        <end position="312"/>
    </location>
</feature>
<evidence type="ECO:0000313" key="5">
    <source>
        <dbReference type="Proteomes" id="UP001203512"/>
    </source>
</evidence>
<comment type="caution">
    <text evidence="4">The sequence shown here is derived from an EMBL/GenBank/DDBJ whole genome shotgun (WGS) entry which is preliminary data.</text>
</comment>
<evidence type="ECO:0000256" key="2">
    <source>
        <dbReference type="SAM" id="SignalP"/>
    </source>
</evidence>
<keyword evidence="5" id="KW-1185">Reference proteome</keyword>
<dbReference type="Gene3D" id="3.30.70.360">
    <property type="match status" value="1"/>
</dbReference>
<dbReference type="NCBIfam" id="TIGR01891">
    <property type="entry name" value="amidohydrolases"/>
    <property type="match status" value="1"/>
</dbReference>
<sequence>MKRVSMLKSLAISSLSLLLAPPVLAQAAPTPGKAAIDAVLDKNIAALESLYKDLHEHPELGFQEQRTAKLLAAKMRALGFEVTEKVGTTGVVAVYRNGPGPVTLVRTDMDALPMEEKTGLPYASKAQAVLDGKPTFVAHSCGHDAHMAWWVGTAQTLLSLKEQWKGTLVFVAQPAEEVLGGASAMVKDGLFTRFPKPDYALAAHIAGAMPLGTVVMKEGVILSASDALEVVFHGKGAHGSAPSSSIDPIVMGAHFVSDVQSVVSRQKDAATFGVITVGTFQSGTVGNIIPDEARLKLSLRSFTPEVRKLLLNGVEKTAQAASMMAGAPEPTITRLNGAAATLNDPALVARITPALKSAFGQGVVSIPASAPGFSGSEDFSEFGAAGIPSAYLMIGGDTPEKLADYKAKGVAPPTNHSPLYAPAAAPAIRSGTMALALSVLAINGITER</sequence>
<dbReference type="RefSeq" id="WP_247233413.1">
    <property type="nucleotide sequence ID" value="NZ_JALKHS010000011.1"/>
</dbReference>
<evidence type="ECO:0000256" key="1">
    <source>
        <dbReference type="ARBA" id="ARBA00022801"/>
    </source>
</evidence>
<dbReference type="PANTHER" id="PTHR11014:SF63">
    <property type="entry name" value="METALLOPEPTIDASE, PUTATIVE (AFU_ORTHOLOGUE AFUA_6G09600)-RELATED"/>
    <property type="match status" value="1"/>
</dbReference>
<protein>
    <submittedName>
        <fullName evidence="4">Amidohydrolase</fullName>
    </submittedName>
</protein>
<proteinExistence type="predicted"/>
<dbReference type="EMBL" id="JALKHS010000011">
    <property type="protein sequence ID" value="MCK0532666.1"/>
    <property type="molecule type" value="Genomic_DNA"/>
</dbReference>
<dbReference type="InterPro" id="IPR036264">
    <property type="entry name" value="Bact_exopeptidase_dim_dom"/>
</dbReference>
<keyword evidence="1" id="KW-0378">Hydrolase</keyword>
<dbReference type="Pfam" id="PF07687">
    <property type="entry name" value="M20_dimer"/>
    <property type="match status" value="1"/>
</dbReference>